<organism evidence="4">
    <name type="scientific">Haemonchus placei</name>
    <name type="common">Barber's pole worm</name>
    <dbReference type="NCBI Taxonomy" id="6290"/>
    <lineage>
        <taxon>Eukaryota</taxon>
        <taxon>Metazoa</taxon>
        <taxon>Ecdysozoa</taxon>
        <taxon>Nematoda</taxon>
        <taxon>Chromadorea</taxon>
        <taxon>Rhabditida</taxon>
        <taxon>Rhabditina</taxon>
        <taxon>Rhabditomorpha</taxon>
        <taxon>Strongyloidea</taxon>
        <taxon>Trichostrongylidae</taxon>
        <taxon>Haemonchus</taxon>
    </lineage>
</organism>
<dbReference type="Proteomes" id="UP000268014">
    <property type="component" value="Unassembled WGS sequence"/>
</dbReference>
<keyword evidence="1" id="KW-0812">Transmembrane</keyword>
<reference evidence="4" key="1">
    <citation type="submission" date="2016-04" db="UniProtKB">
        <authorList>
            <consortium name="WormBaseParasite"/>
        </authorList>
    </citation>
    <scope>IDENTIFICATION</scope>
</reference>
<name>A0A158QNB9_HAEPC</name>
<keyword evidence="3" id="KW-1185">Reference proteome</keyword>
<feature type="transmembrane region" description="Helical" evidence="1">
    <location>
        <begin position="70"/>
        <end position="90"/>
    </location>
</feature>
<gene>
    <name evidence="2" type="ORF">HPLM_LOCUS10101</name>
</gene>
<sequence>MMCRRLQWFRGSDMTLSHHLWCLMRTVLNSIGRSLQVLRDTQSRILCRSLRSIRHRWHRRHLRVLQMLRCWGHMLGFFVMMIIGCGIWYATRCRRGRTTCIMITRENILMMRSAGEHGCRCRTWLRRLIGHGLRWRDIPRRRTRGRSHLIEIELFVVTETRAST</sequence>
<keyword evidence="1" id="KW-0472">Membrane</keyword>
<evidence type="ECO:0000256" key="1">
    <source>
        <dbReference type="SAM" id="Phobius"/>
    </source>
</evidence>
<reference evidence="2 3" key="2">
    <citation type="submission" date="2018-11" db="EMBL/GenBank/DDBJ databases">
        <authorList>
            <consortium name="Pathogen Informatics"/>
        </authorList>
    </citation>
    <scope>NUCLEOTIDE SEQUENCE [LARGE SCALE GENOMIC DNA]</scope>
    <source>
        <strain evidence="2 3">MHpl1</strain>
    </source>
</reference>
<proteinExistence type="predicted"/>
<dbReference type="AlphaFoldDB" id="A0A158QNB9"/>
<evidence type="ECO:0000313" key="2">
    <source>
        <dbReference type="EMBL" id="VDO39212.1"/>
    </source>
</evidence>
<evidence type="ECO:0000313" key="3">
    <source>
        <dbReference type="Proteomes" id="UP000268014"/>
    </source>
</evidence>
<keyword evidence="1" id="KW-1133">Transmembrane helix</keyword>
<accession>A0A158QNB9</accession>
<protein>
    <submittedName>
        <fullName evidence="4">Secreted protein</fullName>
    </submittedName>
</protein>
<dbReference type="WBParaSite" id="HPLM_0001010901-mRNA-1">
    <property type="protein sequence ID" value="HPLM_0001010901-mRNA-1"/>
    <property type="gene ID" value="HPLM_0001010901"/>
</dbReference>
<dbReference type="EMBL" id="UZAF01017215">
    <property type="protein sequence ID" value="VDO39212.1"/>
    <property type="molecule type" value="Genomic_DNA"/>
</dbReference>
<evidence type="ECO:0000313" key="4">
    <source>
        <dbReference type="WBParaSite" id="HPLM_0001010901-mRNA-1"/>
    </source>
</evidence>